<dbReference type="Proteomes" id="UP001054837">
    <property type="component" value="Unassembled WGS sequence"/>
</dbReference>
<feature type="domain" description="Reverse transcriptase" evidence="1">
    <location>
        <begin position="453"/>
        <end position="719"/>
    </location>
</feature>
<dbReference type="Pfam" id="PF00075">
    <property type="entry name" value="RNase_H"/>
    <property type="match status" value="1"/>
</dbReference>
<name>A0AAV4SWX0_9ARAC</name>
<dbReference type="SUPFAM" id="SSF53098">
    <property type="entry name" value="Ribonuclease H-like"/>
    <property type="match status" value="1"/>
</dbReference>
<reference evidence="3 4" key="1">
    <citation type="submission" date="2021-06" db="EMBL/GenBank/DDBJ databases">
        <title>Caerostris darwini draft genome.</title>
        <authorList>
            <person name="Kono N."/>
            <person name="Arakawa K."/>
        </authorList>
    </citation>
    <scope>NUCLEOTIDE SEQUENCE [LARGE SCALE GENOMIC DNA]</scope>
</reference>
<dbReference type="GO" id="GO:0004523">
    <property type="term" value="F:RNA-DNA hybrid ribonuclease activity"/>
    <property type="evidence" value="ECO:0007669"/>
    <property type="project" value="InterPro"/>
</dbReference>
<evidence type="ECO:0000313" key="4">
    <source>
        <dbReference type="Proteomes" id="UP001054837"/>
    </source>
</evidence>
<gene>
    <name evidence="3" type="primary">pol</name>
    <name evidence="3" type="ORF">CDAR_458941</name>
</gene>
<dbReference type="CDD" id="cd09276">
    <property type="entry name" value="Rnase_HI_RT_non_LTR"/>
    <property type="match status" value="1"/>
</dbReference>
<dbReference type="CDD" id="cd01650">
    <property type="entry name" value="RT_nLTR_like"/>
    <property type="match status" value="1"/>
</dbReference>
<dbReference type="AlphaFoldDB" id="A0AAV4SWX0"/>
<dbReference type="PANTHER" id="PTHR19446">
    <property type="entry name" value="REVERSE TRANSCRIPTASES"/>
    <property type="match status" value="1"/>
</dbReference>
<keyword evidence="3" id="KW-0695">RNA-directed DNA polymerase</keyword>
<dbReference type="GO" id="GO:0003676">
    <property type="term" value="F:nucleic acid binding"/>
    <property type="evidence" value="ECO:0007669"/>
    <property type="project" value="InterPro"/>
</dbReference>
<comment type="caution">
    <text evidence="3">The sequence shown here is derived from an EMBL/GenBank/DDBJ whole genome shotgun (WGS) entry which is preliminary data.</text>
</comment>
<dbReference type="InterPro" id="IPR005135">
    <property type="entry name" value="Endo/exonuclease/phosphatase"/>
</dbReference>
<dbReference type="InterPro" id="IPR043502">
    <property type="entry name" value="DNA/RNA_pol_sf"/>
</dbReference>
<dbReference type="InterPro" id="IPR036397">
    <property type="entry name" value="RNaseH_sf"/>
</dbReference>
<dbReference type="Gene3D" id="3.30.420.10">
    <property type="entry name" value="Ribonuclease H-like superfamily/Ribonuclease H"/>
    <property type="match status" value="1"/>
</dbReference>
<dbReference type="PROSITE" id="PS50878">
    <property type="entry name" value="RT_POL"/>
    <property type="match status" value="1"/>
</dbReference>
<dbReference type="InterPro" id="IPR000477">
    <property type="entry name" value="RT_dom"/>
</dbReference>
<keyword evidence="3" id="KW-0808">Transferase</keyword>
<dbReference type="Pfam" id="PF00078">
    <property type="entry name" value="RVT_1"/>
    <property type="match status" value="1"/>
</dbReference>
<evidence type="ECO:0000259" key="2">
    <source>
        <dbReference type="PROSITE" id="PS50879"/>
    </source>
</evidence>
<dbReference type="GO" id="GO:0042575">
    <property type="term" value="C:DNA polymerase complex"/>
    <property type="evidence" value="ECO:0007669"/>
    <property type="project" value="UniProtKB-ARBA"/>
</dbReference>
<keyword evidence="3" id="KW-0548">Nucleotidyltransferase</keyword>
<accession>A0AAV4SWX0</accession>
<dbReference type="InterPro" id="IPR036691">
    <property type="entry name" value="Endo/exonu/phosph_ase_sf"/>
</dbReference>
<dbReference type="SUPFAM" id="SSF56219">
    <property type="entry name" value="DNase I-like"/>
    <property type="match status" value="1"/>
</dbReference>
<dbReference type="PROSITE" id="PS50879">
    <property type="entry name" value="RNASE_H_1"/>
    <property type="match status" value="1"/>
</dbReference>
<organism evidence="3 4">
    <name type="scientific">Caerostris darwini</name>
    <dbReference type="NCBI Taxonomy" id="1538125"/>
    <lineage>
        <taxon>Eukaryota</taxon>
        <taxon>Metazoa</taxon>
        <taxon>Ecdysozoa</taxon>
        <taxon>Arthropoda</taxon>
        <taxon>Chelicerata</taxon>
        <taxon>Arachnida</taxon>
        <taxon>Araneae</taxon>
        <taxon>Araneomorphae</taxon>
        <taxon>Entelegynae</taxon>
        <taxon>Araneoidea</taxon>
        <taxon>Araneidae</taxon>
        <taxon>Caerostris</taxon>
    </lineage>
</organism>
<keyword evidence="4" id="KW-1185">Reference proteome</keyword>
<dbReference type="Gene3D" id="3.60.10.10">
    <property type="entry name" value="Endonuclease/exonuclease/phosphatase"/>
    <property type="match status" value="1"/>
</dbReference>
<dbReference type="SUPFAM" id="SSF56672">
    <property type="entry name" value="DNA/RNA polymerases"/>
    <property type="match status" value="1"/>
</dbReference>
<evidence type="ECO:0000259" key="1">
    <source>
        <dbReference type="PROSITE" id="PS50878"/>
    </source>
</evidence>
<feature type="domain" description="RNase H type-1" evidence="2">
    <location>
        <begin position="747"/>
        <end position="876"/>
    </location>
</feature>
<dbReference type="InterPro" id="IPR002156">
    <property type="entry name" value="RNaseH_domain"/>
</dbReference>
<dbReference type="GO" id="GO:0003964">
    <property type="term" value="F:RNA-directed DNA polymerase activity"/>
    <property type="evidence" value="ECO:0007669"/>
    <property type="project" value="UniProtKB-KW"/>
</dbReference>
<sequence length="1029" mass="117629">MAFLNNSFAERHFDFFSLNEPYSYDNNITNIPKAYKIAAHHTAPKSAIAIKSSFNSQVIHITQEIVVILANIFDMDLLLASIYCPPSNNIDDNLNILRPILNKYTDLPMIILGDFNAKSRVWGQRNLDDRGSKLLSFCNQQDLNIENSPDSLPSFSSIRGESWIDLLITKNLQNEISMEILDEVTNSDHNLIILNYPLHQTSQCNDRKIFLRANNWFSIKSSISQIIDANIDIDQLSTVEINTYISSIQNHIFEANSTFSNSRTNMIDKKKKRSAVWWTSELEVKRSKTRALRRQFQKERNQQIRSHKKLIYKKNLAEYKKLILNTKKRKFKEFINSITNSSLFGKNFNIITNKKKRSTLYKPVFKSDGALSSSIDETTSAILDFHFPWSNVPSPPSIQQNIDDFTPATCQELESLILSIKPNKAPGPDGLPGEIIREIFYANKTWFTELFNTLLQRGFFPTPWKIAKIVLIDKDLKTMDHPSHFRPICLLPCWGKVLDKLISDRLSYHLESEHKLSGNQFGFRKYRSTVAALQNILNFHDEASRSQQMTCLISIDMSNAFNTVDWNILFNKLNSLNLPIYLTSIIQHFLSDRKVQLQGQTKDYNRGIPQGSSLGPILWNVFIDDLLHTDFGPNIMIQAFADDILLMLKAPASYCFTQTSKDALKIVDTWTKDNLMAINHNALQVLAGIPPLDIYLKHTRKLHHIKMGQSAVSFHDLAIQPNTIDFKKPIIQPWTKTSLSWSLFSAKLQGTLIYTDGSKLNSQVGGAFVVFQQNSETCFKKYRLSNSATVFMAELVAIDKAIEYVILHKISPANIITDSRSVLLALSNPNNLDPSITCIKNKVRNYTGQVHLFWIKAHAGHMGNERADELAKEATNSPTIDITIPINLQFIKKLIKKDISAEWQDRWTNSNKGREVFALLPTTNEKRVQGDFFLNQLITGHGTLAVYQNRFFGKTAACECGSPREDRNHLIFDCPQRDSIRSKFFPSNFKRSSIDLLLFNPKSKNGLREIMQRKLQTLLNQIEDEDLQA</sequence>
<proteinExistence type="predicted"/>
<dbReference type="Pfam" id="PF14529">
    <property type="entry name" value="Exo_endo_phos_2"/>
    <property type="match status" value="1"/>
</dbReference>
<protein>
    <submittedName>
        <fullName evidence="3">RNA-directed DNA polymerase from mobile element jockey</fullName>
    </submittedName>
</protein>
<evidence type="ECO:0000313" key="3">
    <source>
        <dbReference type="EMBL" id="GIY37466.1"/>
    </source>
</evidence>
<dbReference type="EMBL" id="BPLQ01008450">
    <property type="protein sequence ID" value="GIY37466.1"/>
    <property type="molecule type" value="Genomic_DNA"/>
</dbReference>
<dbReference type="InterPro" id="IPR012337">
    <property type="entry name" value="RNaseH-like_sf"/>
</dbReference>